<protein>
    <submittedName>
        <fullName evidence="3">DUF262 domain-containing protein</fullName>
    </submittedName>
</protein>
<keyword evidence="4" id="KW-1185">Reference proteome</keyword>
<comment type="caution">
    <text evidence="3">The sequence shown here is derived from an EMBL/GenBank/DDBJ whole genome shotgun (WGS) entry which is preliminary data.</text>
</comment>
<sequence>MDLNAYTRTISTLFSTNVKYVVPRFQREYSWTKDEVSELWQDVINNLKLKDGKIENLEYFIGSLVLIGEDKSPELLIVDGQQRLTTITILLSALVETFRSIGENDLAQGIYSTYIEGKDVRFKPFFKLENENPKPFLQESIQHITKKNNQPQNKEEKTLWESYLFFINKFKIESLKKDINFWNEISGKQNEKQLAILESIRDQILLNLKVIYITVANEDDAYMIFETLNARGKNLSSVDLIKNDIFKILNGTHPDDTAKRTWKKIQLNLSSRAGKVNFETFFRHFWLSKYNFITESKIYKNFKIESNKNSFNHYDFLKDLSEEAETYNKIANPLKTDWLDQNDLVVYNSLNALSLFQITQIRTFILALIKKRNERLIHHADFCKVLNEMEKFHFKYSAICSLKMNIFEGKYSKTARDLRKCTNKAQSTVVINQLLQFYAEKEPAIEVFKQRLEELKFTNQYTRDKKLIQYIFSKIENFYRHTEELTLNKISLEHIDSQSNANGNFGYLGNLLPLDKLLNEQCGDKDFKDKLTIYKQSDLRIVQEFLNNYGFETDWNENNQKKWFDYISDIAYNKAWKLEL</sequence>
<feature type="domain" description="GmrSD restriction endonucleases C-terminal" evidence="2">
    <location>
        <begin position="453"/>
        <end position="561"/>
    </location>
</feature>
<dbReference type="RefSeq" id="WP_371568322.1">
    <property type="nucleotide sequence ID" value="NZ_JASMRN010000003.1"/>
</dbReference>
<feature type="domain" description="GmrSD restriction endonucleases N-terminal" evidence="1">
    <location>
        <begin position="10"/>
        <end position="246"/>
    </location>
</feature>
<dbReference type="InterPro" id="IPR011089">
    <property type="entry name" value="GmrSD_C"/>
</dbReference>
<accession>A0ABV4K9Z6</accession>
<reference evidence="3 4" key="1">
    <citation type="submission" date="2023-05" db="EMBL/GenBank/DDBJ databases">
        <title>Adaptations of aquatic viruses from atmosphere-close ecosystems of the Central Arctic Ocean.</title>
        <authorList>
            <person name="Rahlff J."/>
            <person name="Holmfeldt K."/>
        </authorList>
    </citation>
    <scope>NUCLEOTIDE SEQUENCE [LARGE SCALE GENOMIC DNA]</scope>
    <source>
        <strain evidence="3 4">Arc14</strain>
    </source>
</reference>
<dbReference type="PANTHER" id="PTHR35149">
    <property type="entry name" value="SLL5132 PROTEIN"/>
    <property type="match status" value="1"/>
</dbReference>
<proteinExistence type="predicted"/>
<dbReference type="Proteomes" id="UP001568894">
    <property type="component" value="Unassembled WGS sequence"/>
</dbReference>
<organism evidence="3 4">
    <name type="scientific">Flavobacterium frigidarium</name>
    <dbReference type="NCBI Taxonomy" id="99286"/>
    <lineage>
        <taxon>Bacteria</taxon>
        <taxon>Pseudomonadati</taxon>
        <taxon>Bacteroidota</taxon>
        <taxon>Flavobacteriia</taxon>
        <taxon>Flavobacteriales</taxon>
        <taxon>Flavobacteriaceae</taxon>
        <taxon>Flavobacterium</taxon>
    </lineage>
</organism>
<evidence type="ECO:0000313" key="4">
    <source>
        <dbReference type="Proteomes" id="UP001568894"/>
    </source>
</evidence>
<dbReference type="Pfam" id="PF07510">
    <property type="entry name" value="GmrSD_C"/>
    <property type="match status" value="1"/>
</dbReference>
<evidence type="ECO:0000313" key="3">
    <source>
        <dbReference type="EMBL" id="MEZ7514493.1"/>
    </source>
</evidence>
<dbReference type="InterPro" id="IPR004919">
    <property type="entry name" value="GmrSD_N"/>
</dbReference>
<dbReference type="EMBL" id="JASMRN010000003">
    <property type="protein sequence ID" value="MEZ7514493.1"/>
    <property type="molecule type" value="Genomic_DNA"/>
</dbReference>
<evidence type="ECO:0000259" key="1">
    <source>
        <dbReference type="Pfam" id="PF03235"/>
    </source>
</evidence>
<name>A0ABV4K9Z6_9FLAO</name>
<gene>
    <name evidence="3" type="ORF">QO192_04255</name>
</gene>
<dbReference type="PANTHER" id="PTHR35149:SF2">
    <property type="entry name" value="DUF262 DOMAIN-CONTAINING PROTEIN"/>
    <property type="match status" value="1"/>
</dbReference>
<dbReference type="Pfam" id="PF03235">
    <property type="entry name" value="GmrSD_N"/>
    <property type="match status" value="1"/>
</dbReference>
<evidence type="ECO:0000259" key="2">
    <source>
        <dbReference type="Pfam" id="PF07510"/>
    </source>
</evidence>